<organism evidence="1 2">
    <name type="scientific">Micromonospora arborensis</name>
    <dbReference type="NCBI Taxonomy" id="2116518"/>
    <lineage>
        <taxon>Bacteria</taxon>
        <taxon>Bacillati</taxon>
        <taxon>Actinomycetota</taxon>
        <taxon>Actinomycetes</taxon>
        <taxon>Micromonosporales</taxon>
        <taxon>Micromonosporaceae</taxon>
        <taxon>Micromonospora</taxon>
    </lineage>
</organism>
<dbReference type="EMBL" id="PYBV01000016">
    <property type="protein sequence ID" value="PYC70394.1"/>
    <property type="molecule type" value="Genomic_DNA"/>
</dbReference>
<evidence type="ECO:0000313" key="2">
    <source>
        <dbReference type="Proteomes" id="UP000248333"/>
    </source>
</evidence>
<dbReference type="Proteomes" id="UP000248333">
    <property type="component" value="Unassembled WGS sequence"/>
</dbReference>
<comment type="caution">
    <text evidence="1">The sequence shown here is derived from an EMBL/GenBank/DDBJ whole genome shotgun (WGS) entry which is preliminary data.</text>
</comment>
<evidence type="ECO:0000313" key="1">
    <source>
        <dbReference type="EMBL" id="PYC70394.1"/>
    </source>
</evidence>
<name>A0A318NUP5_9ACTN</name>
<keyword evidence="2" id="KW-1185">Reference proteome</keyword>
<protein>
    <submittedName>
        <fullName evidence="1">Uncharacterized protein</fullName>
    </submittedName>
</protein>
<dbReference type="AlphaFoldDB" id="A0A318NUP5"/>
<gene>
    <name evidence="1" type="ORF">C7C45_13505</name>
</gene>
<accession>A0A318NUP5</accession>
<sequence length="86" mass="8326">MASGEFEATTSMIEHDLGAGCGVRGAGCGVRGAGCGVRGAGCGAQRRGSRGCQGVSRFLAVLASSVQASSTCASVVCGEPTASRSV</sequence>
<reference evidence="1 2" key="1">
    <citation type="submission" date="2018-03" db="EMBL/GenBank/DDBJ databases">
        <title>Bioinformatic expansion and discovery of thiopeptide antibiotics.</title>
        <authorList>
            <person name="Schwalen C.J."/>
            <person name="Hudson G.A."/>
            <person name="Mitchell D.A."/>
        </authorList>
    </citation>
    <scope>NUCLEOTIDE SEQUENCE [LARGE SCALE GENOMIC DNA]</scope>
    <source>
        <strain evidence="1 2">NRRL 8041</strain>
    </source>
</reference>
<proteinExistence type="predicted"/>